<dbReference type="EMBL" id="JAKNSF020000037">
    <property type="protein sequence ID" value="KAK7727638.1"/>
    <property type="molecule type" value="Genomic_DNA"/>
</dbReference>
<keyword evidence="5" id="KW-0325">Glycoprotein</keyword>
<organism evidence="7 8">
    <name type="scientific">Diaporthe eres</name>
    <name type="common">Phomopsis oblonga</name>
    <dbReference type="NCBI Taxonomy" id="83184"/>
    <lineage>
        <taxon>Eukaryota</taxon>
        <taxon>Fungi</taxon>
        <taxon>Dikarya</taxon>
        <taxon>Ascomycota</taxon>
        <taxon>Pezizomycotina</taxon>
        <taxon>Sordariomycetes</taxon>
        <taxon>Sordariomycetidae</taxon>
        <taxon>Diaporthales</taxon>
        <taxon>Diaporthaceae</taxon>
        <taxon>Diaporthe</taxon>
        <taxon>Diaporthe eres species complex</taxon>
    </lineage>
</organism>
<comment type="caution">
    <text evidence="7">The sequence shown here is derived from an EMBL/GenBank/DDBJ whole genome shotgun (WGS) entry which is preliminary data.</text>
</comment>
<comment type="similarity">
    <text evidence="1">Belongs to the peptidase S28 family.</text>
</comment>
<feature type="transmembrane region" description="Helical" evidence="6">
    <location>
        <begin position="257"/>
        <end position="276"/>
    </location>
</feature>
<keyword evidence="3" id="KW-0732">Signal</keyword>
<evidence type="ECO:0000256" key="3">
    <source>
        <dbReference type="ARBA" id="ARBA00022729"/>
    </source>
</evidence>
<evidence type="ECO:0000256" key="5">
    <source>
        <dbReference type="ARBA" id="ARBA00023180"/>
    </source>
</evidence>
<name>A0ABR1P6K9_DIAER</name>
<evidence type="ECO:0008006" key="9">
    <source>
        <dbReference type="Google" id="ProtNLM"/>
    </source>
</evidence>
<keyword evidence="6" id="KW-0472">Membrane</keyword>
<keyword evidence="8" id="KW-1185">Reference proteome</keyword>
<dbReference type="InterPro" id="IPR029058">
    <property type="entry name" value="AB_hydrolase_fold"/>
</dbReference>
<dbReference type="SUPFAM" id="SSF53474">
    <property type="entry name" value="alpha/beta-Hydrolases"/>
    <property type="match status" value="1"/>
</dbReference>
<proteinExistence type="inferred from homology"/>
<keyword evidence="4" id="KW-0378">Hydrolase</keyword>
<sequence>MDLNSTISASWSSPAFSELNFSDCTAASAFYADLLVAHYDETFDIGYSATFNFLRSLVPSNWTDLELTDGDLLLWYESWDESTRNDTYDKAAAAAIYGSLLTTIYTTVIIMNSTTALRTYKHWIKFHSWFEQTLNTYLDASLLFSAHRLVKALDCSIITAQVLLGINLPGWIYLVYTIREAEQESSDALQSHNNDNMHHHRAPNVWERYGTKARALNIALCCAMMWLLLGTFTAIAVRLADAMGPWGKDRRWSIGQVLALATFAPLIIDIVAIALVTPGEQAKCDLAVKAILTISRYAPHTNATFKQHYYFDASYYKPGGPVYLYIGGETDARNRFSNLKTGIIQILMNATGGLGVIIENRYYGQSVPFENLTTDNLAYLTNEQTIADFAYFAQHATFPGVNVSLTAPATPWIMYGGSLAGAQTSFTVKTYPDLIYGGIAASGVIRAAVEYPEWYDPIQKFGPSDCVQSINDIVDKFDALVEDGNTEAIQELKAIFGLESLTDNRDFAKTIAYPVGSPFDYPTATWQELSWINQKTQFWSFCGNVTNLDAPEEVTAVDEQLAKYSDGEPWENLGNYAKYIKDVILPTCPGGDYSSGECFGQGNEGGLYQTARKEGKSLLSKVMDANYTQEQCTLAFPPGEYNTIPASPDIDRWNAYGALDFQADRLAFIDGNHDPWLDGCYHSNLGPQRYSSDLHPAYLIVDGGHHWDSNGILDIESEPQFIREAHKWQIRTVRKWLRKFPEWSPAANGTKRV</sequence>
<dbReference type="PANTHER" id="PTHR11010:SF117">
    <property type="entry name" value="SERINE PROTEASE 16"/>
    <property type="match status" value="1"/>
</dbReference>
<accession>A0ABR1P6K9</accession>
<evidence type="ECO:0000313" key="7">
    <source>
        <dbReference type="EMBL" id="KAK7727638.1"/>
    </source>
</evidence>
<gene>
    <name evidence="7" type="ORF">SLS63_007080</name>
</gene>
<evidence type="ECO:0000256" key="4">
    <source>
        <dbReference type="ARBA" id="ARBA00022801"/>
    </source>
</evidence>
<protein>
    <recommendedName>
        <fullName evidence="9">Peptidase S28</fullName>
    </recommendedName>
</protein>
<feature type="transmembrane region" description="Helical" evidence="6">
    <location>
        <begin position="215"/>
        <end position="237"/>
    </location>
</feature>
<dbReference type="Proteomes" id="UP001430848">
    <property type="component" value="Unassembled WGS sequence"/>
</dbReference>
<keyword evidence="6" id="KW-0812">Transmembrane</keyword>
<dbReference type="Pfam" id="PF05577">
    <property type="entry name" value="Peptidase_S28"/>
    <property type="match status" value="1"/>
</dbReference>
<evidence type="ECO:0000256" key="1">
    <source>
        <dbReference type="ARBA" id="ARBA00011079"/>
    </source>
</evidence>
<evidence type="ECO:0000313" key="8">
    <source>
        <dbReference type="Proteomes" id="UP001430848"/>
    </source>
</evidence>
<reference evidence="7 8" key="1">
    <citation type="submission" date="2024-02" db="EMBL/GenBank/DDBJ databases">
        <title>De novo assembly and annotation of 12 fungi associated with fruit tree decline syndrome in Ontario, Canada.</title>
        <authorList>
            <person name="Sulman M."/>
            <person name="Ellouze W."/>
            <person name="Ilyukhin E."/>
        </authorList>
    </citation>
    <scope>NUCLEOTIDE SEQUENCE [LARGE SCALE GENOMIC DNA]</scope>
    <source>
        <strain evidence="7 8">M169</strain>
    </source>
</reference>
<dbReference type="InterPro" id="IPR008758">
    <property type="entry name" value="Peptidase_S28"/>
</dbReference>
<keyword evidence="6" id="KW-1133">Transmembrane helix</keyword>
<keyword evidence="2" id="KW-0645">Protease</keyword>
<evidence type="ECO:0000256" key="2">
    <source>
        <dbReference type="ARBA" id="ARBA00022670"/>
    </source>
</evidence>
<evidence type="ECO:0000256" key="6">
    <source>
        <dbReference type="SAM" id="Phobius"/>
    </source>
</evidence>
<dbReference type="PANTHER" id="PTHR11010">
    <property type="entry name" value="PROTEASE S28 PRO-X CARBOXYPEPTIDASE-RELATED"/>
    <property type="match status" value="1"/>
</dbReference>
<dbReference type="Gene3D" id="3.40.50.1820">
    <property type="entry name" value="alpha/beta hydrolase"/>
    <property type="match status" value="1"/>
</dbReference>